<dbReference type="PANTHER" id="PTHR12646">
    <property type="entry name" value="NOT56 - RELATED"/>
    <property type="match status" value="1"/>
</dbReference>
<keyword evidence="5" id="KW-0808">Transferase</keyword>
<evidence type="ECO:0000256" key="2">
    <source>
        <dbReference type="ARBA" id="ARBA00004922"/>
    </source>
</evidence>
<feature type="transmembrane region" description="Helical" evidence="11">
    <location>
        <begin position="148"/>
        <end position="166"/>
    </location>
</feature>
<accession>A0A5S6QCB3</accession>
<reference evidence="13" key="1">
    <citation type="submission" date="2019-12" db="UniProtKB">
        <authorList>
            <consortium name="WormBaseParasite"/>
        </authorList>
    </citation>
    <scope>IDENTIFICATION</scope>
</reference>
<evidence type="ECO:0000313" key="12">
    <source>
        <dbReference type="Proteomes" id="UP000046395"/>
    </source>
</evidence>
<dbReference type="AlphaFoldDB" id="A0A5S6QCB3"/>
<keyword evidence="8 11" id="KW-1133">Transmembrane helix</keyword>
<evidence type="ECO:0000256" key="7">
    <source>
        <dbReference type="ARBA" id="ARBA00022824"/>
    </source>
</evidence>
<keyword evidence="4" id="KW-0328">Glycosyltransferase</keyword>
<evidence type="ECO:0000256" key="4">
    <source>
        <dbReference type="ARBA" id="ARBA00022676"/>
    </source>
</evidence>
<feature type="transmembrane region" description="Helical" evidence="11">
    <location>
        <begin position="392"/>
        <end position="413"/>
    </location>
</feature>
<dbReference type="Pfam" id="PF05208">
    <property type="entry name" value="ALG3"/>
    <property type="match status" value="1"/>
</dbReference>
<dbReference type="STRING" id="70415.A0A5S6QCB3"/>
<evidence type="ECO:0000256" key="3">
    <source>
        <dbReference type="ARBA" id="ARBA00011964"/>
    </source>
</evidence>
<dbReference type="InterPro" id="IPR007873">
    <property type="entry name" value="Glycosyltransferase_ALG3"/>
</dbReference>
<keyword evidence="6 11" id="KW-0812">Transmembrane</keyword>
<dbReference type="GO" id="GO:0052925">
    <property type="term" value="F:dol-P-Man:Man(5)GlcNAc(2)-PP-Dol alpha-1,3-mannosyltransferase activity"/>
    <property type="evidence" value="ECO:0007669"/>
    <property type="project" value="UniProtKB-EC"/>
</dbReference>
<evidence type="ECO:0000256" key="5">
    <source>
        <dbReference type="ARBA" id="ARBA00022679"/>
    </source>
</evidence>
<proteinExistence type="predicted"/>
<evidence type="ECO:0000313" key="13">
    <source>
        <dbReference type="WBParaSite" id="TMUE_1000004834.1"/>
    </source>
</evidence>
<organism evidence="12 13">
    <name type="scientific">Trichuris muris</name>
    <name type="common">Mouse whipworm</name>
    <dbReference type="NCBI Taxonomy" id="70415"/>
    <lineage>
        <taxon>Eukaryota</taxon>
        <taxon>Metazoa</taxon>
        <taxon>Ecdysozoa</taxon>
        <taxon>Nematoda</taxon>
        <taxon>Enoplea</taxon>
        <taxon>Dorylaimia</taxon>
        <taxon>Trichinellida</taxon>
        <taxon>Trichuridae</taxon>
        <taxon>Trichuris</taxon>
    </lineage>
</organism>
<keyword evidence="7" id="KW-0256">Endoplasmic reticulum</keyword>
<feature type="transmembrane region" description="Helical" evidence="11">
    <location>
        <begin position="63"/>
        <end position="86"/>
    </location>
</feature>
<comment type="catalytic activity">
    <reaction evidence="10">
        <text>an alpha-D-Man-(1-&gt;2)-alpha-D-Man-(1-&gt;2)-alpha-D-Man-(1-&gt;3)-[alpha-D-Man-(1-&gt;6)]-beta-D-Man-(1-&gt;4)-beta-D-GlcNAc-(1-&gt;4)-alpha-D-GlcNAc-diphospho-di-trans,poly-cis-dolichol + a di-trans,poly-cis-dolichyl beta-D-mannosyl phosphate = an alpha-D-Man-(1-&gt;2)-alpha-D-Man-(1-&gt;2)-alpha-D-Man-(1-&gt;3)-[alpha-D-Man-(1-&gt;3)-alpha-D-Man-(1-&gt;6)]-beta-D-Man-(1-&gt;4)-beta-D-GlcNAc-(1-&gt;4)-alpha-D-GlcNAc-diphospho-di-trans,poly-cis-dolichol + a di-trans,poly-cis-dolichyl phosphate + H(+)</text>
        <dbReference type="Rhea" id="RHEA:29527"/>
        <dbReference type="Rhea" id="RHEA-COMP:19498"/>
        <dbReference type="Rhea" id="RHEA-COMP:19501"/>
        <dbReference type="Rhea" id="RHEA-COMP:19516"/>
        <dbReference type="Rhea" id="RHEA-COMP:19517"/>
        <dbReference type="ChEBI" id="CHEBI:15378"/>
        <dbReference type="ChEBI" id="CHEBI:57683"/>
        <dbReference type="ChEBI" id="CHEBI:58211"/>
        <dbReference type="ChEBI" id="CHEBI:132515"/>
        <dbReference type="ChEBI" id="CHEBI:132516"/>
        <dbReference type="EC" id="2.4.1.258"/>
    </reaction>
    <physiologicalReaction direction="left-to-right" evidence="10">
        <dbReference type="Rhea" id="RHEA:29528"/>
    </physiologicalReaction>
</comment>
<evidence type="ECO:0000256" key="8">
    <source>
        <dbReference type="ARBA" id="ARBA00022989"/>
    </source>
</evidence>
<feature type="transmembrane region" description="Helical" evidence="11">
    <location>
        <begin position="199"/>
        <end position="216"/>
    </location>
</feature>
<dbReference type="EC" id="2.4.1.258" evidence="3"/>
<comment type="pathway">
    <text evidence="2">Protein modification; protein glycosylation.</text>
</comment>
<dbReference type="WBParaSite" id="TMUE_1000004834.1">
    <property type="protein sequence ID" value="TMUE_1000004834.1"/>
    <property type="gene ID" value="WBGene00292566"/>
</dbReference>
<feature type="transmembrane region" description="Helical" evidence="11">
    <location>
        <begin position="359"/>
        <end position="380"/>
    </location>
</feature>
<name>A0A5S6QCB3_TRIMR</name>
<comment type="subcellular location">
    <subcellularLocation>
        <location evidence="1">Endoplasmic reticulum membrane</location>
        <topology evidence="1">Multi-pass membrane protein</topology>
    </subcellularLocation>
</comment>
<protein>
    <recommendedName>
        <fullName evidence="3">dolichyl-P-Man:Man5GlcNAc2-PP-dolichol alpha-1,3-mannosyltransferase</fullName>
        <ecNumber evidence="3">2.4.1.258</ecNumber>
    </recommendedName>
</protein>
<feature type="transmembrane region" description="Helical" evidence="11">
    <location>
        <begin position="253"/>
        <end position="273"/>
    </location>
</feature>
<evidence type="ECO:0000256" key="10">
    <source>
        <dbReference type="ARBA" id="ARBA00049506"/>
    </source>
</evidence>
<evidence type="ECO:0000256" key="9">
    <source>
        <dbReference type="ARBA" id="ARBA00023136"/>
    </source>
</evidence>
<feature type="transmembrane region" description="Helical" evidence="11">
    <location>
        <begin position="222"/>
        <end position="246"/>
    </location>
</feature>
<keyword evidence="9 11" id="KW-0472">Membrane</keyword>
<feature type="transmembrane region" description="Helical" evidence="11">
    <location>
        <begin position="311"/>
        <end position="332"/>
    </location>
</feature>
<sequence>MRLTVLMSRVVPFPFLPSVRFNFAVFVLTRMFETCPNRMANPVSDCRTNFYKRMRSFAYSDKGTFCFSAAVLIADLCVCLCVLRRVNYTEIDWKAYMQQAEGFLNGTWDYSSLRGDTGPLVYPAGHAYIFSLLYLATSHGENIRLAQYMFALLYMVHMTLVFLIYIRAAKVPIYVLPLMSMTSYRVHSIFLLRMFNDCFAMALFYAAVLLWLHSKWTAGTALYSIAVSVKMNILLFAPAVAAVCLFQNGPLASMLLASLTVAIQILLGVPFLLTNPAAYFKGAFNFGRTFEHKWTVNWRFLSPDVFVDRRFHVALLACHVTVVAAFLFVKFFRKFGGIRRIGLLVLKGKKKKVRNEETLFLLAGVNFIGVMFSRSLHYQFYLWYYHTLPLLIWRTAFPTALKFALFGAIELCWNVYPSTVISSSLLHCCHVLLLCGIFHSGDADKEKRT</sequence>
<evidence type="ECO:0000256" key="11">
    <source>
        <dbReference type="SAM" id="Phobius"/>
    </source>
</evidence>
<evidence type="ECO:0000256" key="6">
    <source>
        <dbReference type="ARBA" id="ARBA00022692"/>
    </source>
</evidence>
<evidence type="ECO:0000256" key="1">
    <source>
        <dbReference type="ARBA" id="ARBA00004477"/>
    </source>
</evidence>
<dbReference type="GO" id="GO:0005789">
    <property type="term" value="C:endoplasmic reticulum membrane"/>
    <property type="evidence" value="ECO:0007669"/>
    <property type="project" value="UniProtKB-SubCell"/>
</dbReference>
<dbReference type="Proteomes" id="UP000046395">
    <property type="component" value="Unassembled WGS sequence"/>
</dbReference>
<keyword evidence="12" id="KW-1185">Reference proteome</keyword>
<dbReference type="PANTHER" id="PTHR12646:SF0">
    <property type="entry name" value="DOL-P-MAN:MAN(5)GLCNAC(2)-PP-DOL ALPHA-1,3-MANNOSYLTRANSFERASE"/>
    <property type="match status" value="1"/>
</dbReference>